<keyword evidence="3" id="KW-1185">Reference proteome</keyword>
<gene>
    <name evidence="2" type="ORF">VLY81_07520</name>
</gene>
<dbReference type="CDD" id="cd00279">
    <property type="entry name" value="YlxR"/>
    <property type="match status" value="1"/>
</dbReference>
<dbReference type="NCBIfam" id="NF047356">
    <property type="entry name" value="RNA_bind_RnpM"/>
    <property type="match status" value="1"/>
</dbReference>
<dbReference type="Gene3D" id="3.30.1230.10">
    <property type="entry name" value="YlxR-like"/>
    <property type="match status" value="1"/>
</dbReference>
<reference evidence="3" key="1">
    <citation type="submission" date="2023-12" db="EMBL/GenBank/DDBJ databases">
        <title>Novel isolates from deep terrestrial aquifers shed light on the physiology and ecology of the class Limnochordia.</title>
        <authorList>
            <person name="Karnachuk O.V."/>
            <person name="Lukina A.P."/>
            <person name="Avakyan M.R."/>
            <person name="Kadnikov V."/>
            <person name="Begmatov S."/>
            <person name="Beletsky A.V."/>
            <person name="Mardanov A.V."/>
            <person name="Ravin N.V."/>
        </authorList>
    </citation>
    <scope>NUCLEOTIDE SEQUENCE [LARGE SCALE GENOMIC DNA]</scope>
    <source>
        <strain evidence="3">LN</strain>
    </source>
</reference>
<dbReference type="SUPFAM" id="SSF64376">
    <property type="entry name" value="YlxR-like"/>
    <property type="match status" value="1"/>
</dbReference>
<dbReference type="InterPro" id="IPR037465">
    <property type="entry name" value="YlxR"/>
</dbReference>
<evidence type="ECO:0000313" key="3">
    <source>
        <dbReference type="Proteomes" id="UP001333102"/>
    </source>
</evidence>
<evidence type="ECO:0000259" key="1">
    <source>
        <dbReference type="Pfam" id="PF04296"/>
    </source>
</evidence>
<dbReference type="EMBL" id="CP141614">
    <property type="protein sequence ID" value="WRP13304.1"/>
    <property type="molecule type" value="Genomic_DNA"/>
</dbReference>
<dbReference type="InterPro" id="IPR035931">
    <property type="entry name" value="YlxR-like_sf"/>
</dbReference>
<dbReference type="PANTHER" id="PTHR34215:SF1">
    <property type="entry name" value="YLXR DOMAIN-CONTAINING PROTEIN"/>
    <property type="match status" value="1"/>
</dbReference>
<dbReference type="RefSeq" id="WP_324667549.1">
    <property type="nucleotide sequence ID" value="NZ_CP141614.1"/>
</dbReference>
<dbReference type="PANTHER" id="PTHR34215">
    <property type="entry name" value="BLL0784 PROTEIN"/>
    <property type="match status" value="1"/>
</dbReference>
<accession>A0ABZ1BKS2</accession>
<organism evidence="2 3">
    <name type="scientific">Geochorda subterranea</name>
    <dbReference type="NCBI Taxonomy" id="3109564"/>
    <lineage>
        <taxon>Bacteria</taxon>
        <taxon>Bacillati</taxon>
        <taxon>Bacillota</taxon>
        <taxon>Limnochordia</taxon>
        <taxon>Limnochordales</taxon>
        <taxon>Geochordaceae</taxon>
        <taxon>Geochorda</taxon>
    </lineage>
</organism>
<sequence length="92" mass="10231">MPIRTCVGCRQERPKRELLRIVRTPEGTVVFDPTGKRSGRGAYICPRPECLQAARKGGQLQRALEHPIHDEVWEELARQLERLAAGGGDGQG</sequence>
<dbReference type="InterPro" id="IPR007393">
    <property type="entry name" value="YlxR_dom"/>
</dbReference>
<dbReference type="Proteomes" id="UP001333102">
    <property type="component" value="Chromosome"/>
</dbReference>
<name>A0ABZ1BKS2_9FIRM</name>
<protein>
    <submittedName>
        <fullName evidence="2">YlxR family protein</fullName>
    </submittedName>
</protein>
<evidence type="ECO:0000313" key="2">
    <source>
        <dbReference type="EMBL" id="WRP13304.1"/>
    </source>
</evidence>
<feature type="domain" description="YlxR" evidence="1">
    <location>
        <begin position="4"/>
        <end position="77"/>
    </location>
</feature>
<dbReference type="Pfam" id="PF04296">
    <property type="entry name" value="YlxR"/>
    <property type="match status" value="1"/>
</dbReference>
<proteinExistence type="predicted"/>